<sequence>MLVQVWFYIAIVEKDISMCLQPCLVV</sequence>
<reference evidence="1" key="2">
    <citation type="journal article" date="2015" name="Data Brief">
        <title>Shoot transcriptome of the giant reed, Arundo donax.</title>
        <authorList>
            <person name="Barrero R.A."/>
            <person name="Guerrero F.D."/>
            <person name="Moolhuijzen P."/>
            <person name="Goolsby J.A."/>
            <person name="Tidwell J."/>
            <person name="Bellgard S.E."/>
            <person name="Bellgard M.I."/>
        </authorList>
    </citation>
    <scope>NUCLEOTIDE SEQUENCE</scope>
    <source>
        <tissue evidence="1">Shoot tissue taken approximately 20 cm above the soil surface</tissue>
    </source>
</reference>
<organism evidence="1">
    <name type="scientific">Arundo donax</name>
    <name type="common">Giant reed</name>
    <name type="synonym">Donax arundinaceus</name>
    <dbReference type="NCBI Taxonomy" id="35708"/>
    <lineage>
        <taxon>Eukaryota</taxon>
        <taxon>Viridiplantae</taxon>
        <taxon>Streptophyta</taxon>
        <taxon>Embryophyta</taxon>
        <taxon>Tracheophyta</taxon>
        <taxon>Spermatophyta</taxon>
        <taxon>Magnoliopsida</taxon>
        <taxon>Liliopsida</taxon>
        <taxon>Poales</taxon>
        <taxon>Poaceae</taxon>
        <taxon>PACMAD clade</taxon>
        <taxon>Arundinoideae</taxon>
        <taxon>Arundineae</taxon>
        <taxon>Arundo</taxon>
    </lineage>
</organism>
<name>A0A0A9BYC7_ARUDO</name>
<dbReference type="AlphaFoldDB" id="A0A0A9BYC7"/>
<protein>
    <submittedName>
        <fullName evidence="1">Uncharacterized protein</fullName>
    </submittedName>
</protein>
<reference evidence="1" key="1">
    <citation type="submission" date="2014-09" db="EMBL/GenBank/DDBJ databases">
        <authorList>
            <person name="Magalhaes I.L.F."/>
            <person name="Oliveira U."/>
            <person name="Santos F.R."/>
            <person name="Vidigal T.H.D.A."/>
            <person name="Brescovit A.D."/>
            <person name="Santos A.J."/>
        </authorList>
    </citation>
    <scope>NUCLEOTIDE SEQUENCE</scope>
    <source>
        <tissue evidence="1">Shoot tissue taken approximately 20 cm above the soil surface</tissue>
    </source>
</reference>
<evidence type="ECO:0000313" key="1">
    <source>
        <dbReference type="EMBL" id="JAD67218.1"/>
    </source>
</evidence>
<accession>A0A0A9BYC7</accession>
<dbReference type="EMBL" id="GBRH01230677">
    <property type="protein sequence ID" value="JAD67218.1"/>
    <property type="molecule type" value="Transcribed_RNA"/>
</dbReference>
<proteinExistence type="predicted"/>